<sequence length="128" mass="14109">MRKENIVVVNKRSASRTLLPPSSAAAVCPAWSSPATIRAQPSPSFLSQKTEDNMNHKFLRVKHKRNVRTYIRIPTPPFLSPLLFLLLPKKELVGTRKGIVSAQSRRKVCPAPNPNPGADRCGFARPAG</sequence>
<dbReference type="KEGG" id="bsc:COCSADRAFT_275220"/>
<gene>
    <name evidence="1" type="ORF">COCSADRAFT_275220</name>
</gene>
<reference evidence="1 2" key="1">
    <citation type="journal article" date="2012" name="PLoS Pathog.">
        <title>Diverse lifestyles and strategies of plant pathogenesis encoded in the genomes of eighteen Dothideomycetes fungi.</title>
        <authorList>
            <person name="Ohm R.A."/>
            <person name="Feau N."/>
            <person name="Henrissat B."/>
            <person name="Schoch C.L."/>
            <person name="Horwitz B.A."/>
            <person name="Barry K.W."/>
            <person name="Condon B.J."/>
            <person name="Copeland A.C."/>
            <person name="Dhillon B."/>
            <person name="Glaser F."/>
            <person name="Hesse C.N."/>
            <person name="Kosti I."/>
            <person name="LaButti K."/>
            <person name="Lindquist E.A."/>
            <person name="Lucas S."/>
            <person name="Salamov A.A."/>
            <person name="Bradshaw R.E."/>
            <person name="Ciuffetti L."/>
            <person name="Hamelin R.C."/>
            <person name="Kema G.H.J."/>
            <person name="Lawrence C."/>
            <person name="Scott J.A."/>
            <person name="Spatafora J.W."/>
            <person name="Turgeon B.G."/>
            <person name="de Wit P.J.G.M."/>
            <person name="Zhong S."/>
            <person name="Goodwin S.B."/>
            <person name="Grigoriev I.V."/>
        </authorList>
    </citation>
    <scope>NUCLEOTIDE SEQUENCE [LARGE SCALE GENOMIC DNA]</scope>
    <source>
        <strain evidence="2">ND90Pr / ATCC 201652</strain>
    </source>
</reference>
<accession>M2SNC6</accession>
<dbReference type="GeneID" id="19135692"/>
<dbReference type="EMBL" id="KB445638">
    <property type="protein sequence ID" value="EMD68663.1"/>
    <property type="molecule type" value="Genomic_DNA"/>
</dbReference>
<dbReference type="RefSeq" id="XP_007696208.1">
    <property type="nucleotide sequence ID" value="XM_007698018.1"/>
</dbReference>
<protein>
    <submittedName>
        <fullName evidence="1">Uncharacterized protein</fullName>
    </submittedName>
</protein>
<reference evidence="2" key="2">
    <citation type="journal article" date="2013" name="PLoS Genet.">
        <title>Comparative genome structure, secondary metabolite, and effector coding capacity across Cochliobolus pathogens.</title>
        <authorList>
            <person name="Condon B.J."/>
            <person name="Leng Y."/>
            <person name="Wu D."/>
            <person name="Bushley K.E."/>
            <person name="Ohm R.A."/>
            <person name="Otillar R."/>
            <person name="Martin J."/>
            <person name="Schackwitz W."/>
            <person name="Grimwood J."/>
            <person name="MohdZainudin N."/>
            <person name="Xue C."/>
            <person name="Wang R."/>
            <person name="Manning V.A."/>
            <person name="Dhillon B."/>
            <person name="Tu Z.J."/>
            <person name="Steffenson B.J."/>
            <person name="Salamov A."/>
            <person name="Sun H."/>
            <person name="Lowry S."/>
            <person name="LaButti K."/>
            <person name="Han J."/>
            <person name="Copeland A."/>
            <person name="Lindquist E."/>
            <person name="Barry K."/>
            <person name="Schmutz J."/>
            <person name="Baker S.E."/>
            <person name="Ciuffetti L.M."/>
            <person name="Grigoriev I.V."/>
            <person name="Zhong S."/>
            <person name="Turgeon B.G."/>
        </authorList>
    </citation>
    <scope>NUCLEOTIDE SEQUENCE [LARGE SCALE GENOMIC DNA]</scope>
    <source>
        <strain evidence="2">ND90Pr / ATCC 201652</strain>
    </source>
</reference>
<evidence type="ECO:0000313" key="1">
    <source>
        <dbReference type="EMBL" id="EMD68663.1"/>
    </source>
</evidence>
<dbReference type="HOGENOM" id="CLU_1959381_0_0_1"/>
<keyword evidence="2" id="KW-1185">Reference proteome</keyword>
<evidence type="ECO:0000313" key="2">
    <source>
        <dbReference type="Proteomes" id="UP000016934"/>
    </source>
</evidence>
<proteinExistence type="predicted"/>
<dbReference type="Proteomes" id="UP000016934">
    <property type="component" value="Unassembled WGS sequence"/>
</dbReference>
<name>M2SNC6_COCSN</name>
<organism evidence="1 2">
    <name type="scientific">Cochliobolus sativus (strain ND90Pr / ATCC 201652)</name>
    <name type="common">Common root rot and spot blotch fungus</name>
    <name type="synonym">Bipolaris sorokiniana</name>
    <dbReference type="NCBI Taxonomy" id="665912"/>
    <lineage>
        <taxon>Eukaryota</taxon>
        <taxon>Fungi</taxon>
        <taxon>Dikarya</taxon>
        <taxon>Ascomycota</taxon>
        <taxon>Pezizomycotina</taxon>
        <taxon>Dothideomycetes</taxon>
        <taxon>Pleosporomycetidae</taxon>
        <taxon>Pleosporales</taxon>
        <taxon>Pleosporineae</taxon>
        <taxon>Pleosporaceae</taxon>
        <taxon>Bipolaris</taxon>
    </lineage>
</organism>
<dbReference type="AlphaFoldDB" id="M2SNC6"/>